<gene>
    <name evidence="1" type="ORF">CNECB9_3590010</name>
</gene>
<proteinExistence type="predicted"/>
<dbReference type="PANTHER" id="PTHR34309">
    <property type="entry name" value="SLR1406 PROTEIN"/>
    <property type="match status" value="1"/>
</dbReference>
<evidence type="ECO:0000313" key="1">
    <source>
        <dbReference type="EMBL" id="SCU77068.1"/>
    </source>
</evidence>
<organism evidence="1">
    <name type="scientific">Cupriavidus necator</name>
    <name type="common">Alcaligenes eutrophus</name>
    <name type="synonym">Ralstonia eutropha</name>
    <dbReference type="NCBI Taxonomy" id="106590"/>
    <lineage>
        <taxon>Bacteria</taxon>
        <taxon>Pseudomonadati</taxon>
        <taxon>Pseudomonadota</taxon>
        <taxon>Betaproteobacteria</taxon>
        <taxon>Burkholderiales</taxon>
        <taxon>Burkholderiaceae</taxon>
        <taxon>Cupriavidus</taxon>
    </lineage>
</organism>
<dbReference type="SUPFAM" id="SSF143744">
    <property type="entry name" value="GlcG-like"/>
    <property type="match status" value="1"/>
</dbReference>
<dbReference type="Pfam" id="PF03928">
    <property type="entry name" value="HbpS-like"/>
    <property type="match status" value="1"/>
</dbReference>
<dbReference type="Gene3D" id="3.30.450.150">
    <property type="entry name" value="Haem-degrading domain"/>
    <property type="match status" value="1"/>
</dbReference>
<protein>
    <recommendedName>
        <fullName evidence="2">Heme-binding protein</fullName>
    </recommendedName>
</protein>
<dbReference type="InterPro" id="IPR005624">
    <property type="entry name" value="PduO/GlcC-like"/>
</dbReference>
<dbReference type="PANTHER" id="PTHR34309:SF10">
    <property type="entry name" value="SLR1406 PROTEIN"/>
    <property type="match status" value="1"/>
</dbReference>
<dbReference type="InterPro" id="IPR038084">
    <property type="entry name" value="PduO/GlcC-like_sf"/>
</dbReference>
<evidence type="ECO:0008006" key="2">
    <source>
        <dbReference type="Google" id="ProtNLM"/>
    </source>
</evidence>
<dbReference type="InterPro" id="IPR052517">
    <property type="entry name" value="GlcG_carb_metab_protein"/>
</dbReference>
<name>A0A1K0II92_CUPNE</name>
<dbReference type="AlphaFoldDB" id="A0A1K0II92"/>
<dbReference type="EMBL" id="FMSH01000289">
    <property type="protein sequence ID" value="SCU77068.1"/>
    <property type="molecule type" value="Genomic_DNA"/>
</dbReference>
<reference evidence="1" key="1">
    <citation type="submission" date="2016-09" db="EMBL/GenBank/DDBJ databases">
        <authorList>
            <person name="Capua I."/>
            <person name="De Benedictis P."/>
            <person name="Joannis T."/>
            <person name="Lombin L.H."/>
            <person name="Cattoli G."/>
        </authorList>
    </citation>
    <scope>NUCLEOTIDE SEQUENCE</scope>
    <source>
        <strain evidence="1">B9</strain>
    </source>
</reference>
<sequence>MSTESSNANSLALISYKQASQALDAAVRLAEEHGTALSFVIVDSAGHLVAAARMDGAPFITMEVARGKAFACVATGGQSGRALRQRYVDHPMVWGNISSLGYGAPLLPAIGSLPVWMNGKLIGAMGTSGGAAEIEEEMLTKAIASIGGSVVAATAI</sequence>
<dbReference type="RefSeq" id="WP_235205794.1">
    <property type="nucleotide sequence ID" value="NZ_FMSH01000289.1"/>
</dbReference>
<accession>A0A1K0II92</accession>